<evidence type="ECO:0000256" key="3">
    <source>
        <dbReference type="ARBA" id="ARBA00015316"/>
    </source>
</evidence>
<evidence type="ECO:0000256" key="5">
    <source>
        <dbReference type="ARBA" id="ARBA00022694"/>
    </source>
</evidence>
<comment type="similarity">
    <text evidence="2 8">Belongs to the CGI121/TPRKB family.</text>
</comment>
<sequence>MESFSYPQFPRDVSTVYIALFDRVSNAAEIRSRLVKAVSMTGPEGEHEREIMNFAFIDARLISEAIRRYGVSDDSTAVFVVRIANSTTDAKTKMQSVVKGDLVPISDLQNITDWGNVKKYNKLNNEPALKGAGPKEKYVVNEIVISSVAMKSVVA</sequence>
<dbReference type="GO" id="GO:0005634">
    <property type="term" value="C:nucleus"/>
    <property type="evidence" value="ECO:0007669"/>
    <property type="project" value="UniProtKB-SubCell"/>
</dbReference>
<evidence type="ECO:0000256" key="1">
    <source>
        <dbReference type="ARBA" id="ARBA00004123"/>
    </source>
</evidence>
<dbReference type="AlphaFoldDB" id="A0A4S4K6I5"/>
<organism evidence="9 10">
    <name type="scientific">Hermanssonia centrifuga</name>
    <dbReference type="NCBI Taxonomy" id="98765"/>
    <lineage>
        <taxon>Eukaryota</taxon>
        <taxon>Fungi</taxon>
        <taxon>Dikarya</taxon>
        <taxon>Basidiomycota</taxon>
        <taxon>Agaricomycotina</taxon>
        <taxon>Agaricomycetes</taxon>
        <taxon>Polyporales</taxon>
        <taxon>Meruliaceae</taxon>
        <taxon>Hermanssonia</taxon>
    </lineage>
</organism>
<evidence type="ECO:0000256" key="7">
    <source>
        <dbReference type="ARBA" id="ARBA00025043"/>
    </source>
</evidence>
<keyword evidence="5" id="KW-0819">tRNA processing</keyword>
<evidence type="ECO:0000313" key="10">
    <source>
        <dbReference type="Proteomes" id="UP000309038"/>
    </source>
</evidence>
<dbReference type="PANTHER" id="PTHR15840">
    <property type="entry name" value="CGI-121 FAMILY MEMBER"/>
    <property type="match status" value="1"/>
</dbReference>
<dbReference type="GO" id="GO:0005829">
    <property type="term" value="C:cytosol"/>
    <property type="evidence" value="ECO:0007669"/>
    <property type="project" value="TreeGrafter"/>
</dbReference>
<protein>
    <recommendedName>
        <fullName evidence="4">EKC/KEOPS complex subunit CGI121</fullName>
    </recommendedName>
    <alternativeName>
        <fullName evidence="3">EKC/KEOPS complex subunit cgi121</fullName>
    </alternativeName>
</protein>
<evidence type="ECO:0000313" key="9">
    <source>
        <dbReference type="EMBL" id="THG93396.1"/>
    </source>
</evidence>
<dbReference type="PANTHER" id="PTHR15840:SF10">
    <property type="entry name" value="EKC_KEOPS COMPLEX SUBUNIT TPRKB"/>
    <property type="match status" value="1"/>
</dbReference>
<dbReference type="InterPro" id="IPR013926">
    <property type="entry name" value="CGI121/TPRKB"/>
</dbReference>
<evidence type="ECO:0000256" key="2">
    <source>
        <dbReference type="ARBA" id="ARBA00005546"/>
    </source>
</evidence>
<evidence type="ECO:0000256" key="4">
    <source>
        <dbReference type="ARBA" id="ARBA00016009"/>
    </source>
</evidence>
<reference evidence="9 10" key="1">
    <citation type="submission" date="2019-02" db="EMBL/GenBank/DDBJ databases">
        <title>Genome sequencing of the rare red list fungi Phlebia centrifuga.</title>
        <authorList>
            <person name="Buettner E."/>
            <person name="Kellner H."/>
        </authorList>
    </citation>
    <scope>NUCLEOTIDE SEQUENCE [LARGE SCALE GENOMIC DNA]</scope>
    <source>
        <strain evidence="9 10">DSM 108282</strain>
    </source>
</reference>
<proteinExistence type="inferred from homology"/>
<comment type="caution">
    <text evidence="9">The sequence shown here is derived from an EMBL/GenBank/DDBJ whole genome shotgun (WGS) entry which is preliminary data.</text>
</comment>
<dbReference type="SUPFAM" id="SSF143870">
    <property type="entry name" value="PF0523-like"/>
    <property type="match status" value="1"/>
</dbReference>
<evidence type="ECO:0000256" key="8">
    <source>
        <dbReference type="RuleBase" id="RU004398"/>
    </source>
</evidence>
<dbReference type="InterPro" id="IPR036504">
    <property type="entry name" value="CGI121/TPRKB_sf"/>
</dbReference>
<dbReference type="GO" id="GO:0002949">
    <property type="term" value="P:tRNA threonylcarbamoyladenosine modification"/>
    <property type="evidence" value="ECO:0007669"/>
    <property type="project" value="TreeGrafter"/>
</dbReference>
<comment type="subcellular location">
    <subcellularLocation>
        <location evidence="1">Nucleus</location>
    </subcellularLocation>
</comment>
<comment type="function">
    <text evidence="7">Component of the EKC/KEOPS complex that is required for the formation of a threonylcarbamoyl group on adenosine at position 37 (t(6)A37) in tRNAs that read codons beginning with adenine. The complex is probably involved in the transfer of the threonylcarbamoyl moiety of threonylcarbamoyl-AMP (TC-AMP) to the N6 group of A37. CGI121 acts as an allosteric effector that regulates the t(6)A activity of the complex. The EKC/KEOPS complex also promotes both telomere uncapping and telomere elongation. The complex is required for efficient recruitment of transcriptional coactivators. CGI121 is not required for tRNA modification.</text>
</comment>
<dbReference type="Proteomes" id="UP000309038">
    <property type="component" value="Unassembled WGS sequence"/>
</dbReference>
<name>A0A4S4K6I5_9APHY</name>
<accession>A0A4S4K6I5</accession>
<dbReference type="GO" id="GO:0000408">
    <property type="term" value="C:EKC/KEOPS complex"/>
    <property type="evidence" value="ECO:0007669"/>
    <property type="project" value="TreeGrafter"/>
</dbReference>
<keyword evidence="10" id="KW-1185">Reference proteome</keyword>
<gene>
    <name evidence="9" type="ORF">EW026_g7828</name>
</gene>
<keyword evidence="6 8" id="KW-0539">Nucleus</keyword>
<dbReference type="EMBL" id="SGPJ01000676">
    <property type="protein sequence ID" value="THG93396.1"/>
    <property type="molecule type" value="Genomic_DNA"/>
</dbReference>
<dbReference type="Pfam" id="PF08617">
    <property type="entry name" value="CGI-121"/>
    <property type="match status" value="1"/>
</dbReference>
<evidence type="ECO:0000256" key="6">
    <source>
        <dbReference type="ARBA" id="ARBA00023242"/>
    </source>
</evidence>
<dbReference type="Gene3D" id="3.30.2380.10">
    <property type="entry name" value="CGI121/TPRKB"/>
    <property type="match status" value="2"/>
</dbReference>